<proteinExistence type="predicted"/>
<reference evidence="2 3" key="1">
    <citation type="journal article" date="2010" name="Cell">
        <title>The genome of Naegleria gruberi illuminates early eukaryotic versatility.</title>
        <authorList>
            <person name="Fritz-Laylin L.K."/>
            <person name="Prochnik S.E."/>
            <person name="Ginger M.L."/>
            <person name="Dacks J.B."/>
            <person name="Carpenter M.L."/>
            <person name="Field M.C."/>
            <person name="Kuo A."/>
            <person name="Paredez A."/>
            <person name="Chapman J."/>
            <person name="Pham J."/>
            <person name="Shu S."/>
            <person name="Neupane R."/>
            <person name="Cipriano M."/>
            <person name="Mancuso J."/>
            <person name="Tu H."/>
            <person name="Salamov A."/>
            <person name="Lindquist E."/>
            <person name="Shapiro H."/>
            <person name="Lucas S."/>
            <person name="Grigoriev I.V."/>
            <person name="Cande W.Z."/>
            <person name="Fulton C."/>
            <person name="Rokhsar D.S."/>
            <person name="Dawson S.C."/>
        </authorList>
    </citation>
    <scope>NUCLEOTIDE SEQUENCE [LARGE SCALE GENOMIC DNA]</scope>
    <source>
        <strain evidence="2 3">NEG-M</strain>
    </source>
</reference>
<dbReference type="AlphaFoldDB" id="D2VRT5"/>
<dbReference type="KEGG" id="ngr:NAEGRDRAFT_71697"/>
<dbReference type="RefSeq" id="XP_002673264.1">
    <property type="nucleotide sequence ID" value="XM_002673218.1"/>
</dbReference>
<dbReference type="GeneID" id="8854411"/>
<protein>
    <submittedName>
        <fullName evidence="2">Predicted protein</fullName>
    </submittedName>
</protein>
<keyword evidence="3" id="KW-1185">Reference proteome</keyword>
<evidence type="ECO:0000313" key="2">
    <source>
        <dbReference type="EMBL" id="EFC40520.1"/>
    </source>
</evidence>
<keyword evidence="1" id="KW-0732">Signal</keyword>
<organism evidence="3">
    <name type="scientific">Naegleria gruberi</name>
    <name type="common">Amoeba</name>
    <dbReference type="NCBI Taxonomy" id="5762"/>
    <lineage>
        <taxon>Eukaryota</taxon>
        <taxon>Discoba</taxon>
        <taxon>Heterolobosea</taxon>
        <taxon>Tetramitia</taxon>
        <taxon>Eutetramitia</taxon>
        <taxon>Vahlkampfiidae</taxon>
        <taxon>Naegleria</taxon>
    </lineage>
</organism>
<dbReference type="EMBL" id="GG738892">
    <property type="protein sequence ID" value="EFC40520.1"/>
    <property type="molecule type" value="Genomic_DNA"/>
</dbReference>
<gene>
    <name evidence="2" type="ORF">NAEGRDRAFT_71697</name>
</gene>
<dbReference type="InParanoid" id="D2VRT5"/>
<evidence type="ECO:0000256" key="1">
    <source>
        <dbReference type="SAM" id="SignalP"/>
    </source>
</evidence>
<sequence>MSKILFLCALLFIALTAATIHCQDYILDPEAMREMGYFNLQQQVMINKMLLMNHEEYMKELHAKELLNPKFKKYAGNYHLREKYTSMVQYLISYIAVGEQILKEKAARGQFDAMVQEEDQDFMELNDTELENLLEWI</sequence>
<name>D2VRT5_NAEGR</name>
<accession>D2VRT5</accession>
<evidence type="ECO:0000313" key="3">
    <source>
        <dbReference type="Proteomes" id="UP000006671"/>
    </source>
</evidence>
<dbReference type="Proteomes" id="UP000006671">
    <property type="component" value="Unassembled WGS sequence"/>
</dbReference>
<feature type="chain" id="PRO_5003037850" evidence="1">
    <location>
        <begin position="19"/>
        <end position="137"/>
    </location>
</feature>
<dbReference type="VEuPathDB" id="AmoebaDB:NAEGRDRAFT_71697"/>
<feature type="signal peptide" evidence="1">
    <location>
        <begin position="1"/>
        <end position="18"/>
    </location>
</feature>